<dbReference type="AlphaFoldDB" id="A0A1A6C8K6"/>
<dbReference type="Pfam" id="PF11127">
    <property type="entry name" value="YgaP-like_TM"/>
    <property type="match status" value="1"/>
</dbReference>
<dbReference type="OrthoDB" id="9804804at2"/>
<dbReference type="EMBL" id="JQSG02000001">
    <property type="protein sequence ID" value="OBS10879.1"/>
    <property type="molecule type" value="Genomic_DNA"/>
</dbReference>
<feature type="transmembrane region" description="Helical" evidence="1">
    <location>
        <begin position="12"/>
        <end position="28"/>
    </location>
</feature>
<keyword evidence="4" id="KW-1185">Reference proteome</keyword>
<feature type="domain" description="Inner membrane protein YgaP-like transmembrane" evidence="2">
    <location>
        <begin position="1"/>
        <end position="61"/>
    </location>
</feature>
<dbReference type="STRING" id="160660.BJI67_08245"/>
<proteinExistence type="predicted"/>
<evidence type="ECO:0000259" key="2">
    <source>
        <dbReference type="Pfam" id="PF11127"/>
    </source>
</evidence>
<reference evidence="3 4" key="1">
    <citation type="journal article" date="2014" name="Genome Announc.">
        <title>Draft Genome Sequence of the Iron-Oxidizing, Acidophilic, and Halotolerant 'Thiobacillus prosperus' Type Strain DSM 5130.</title>
        <authorList>
            <person name="Ossandon F.J."/>
            <person name="Cardenas J.P."/>
            <person name="Corbett M."/>
            <person name="Quatrini R."/>
            <person name="Holmes D.S."/>
            <person name="Watkin E."/>
        </authorList>
    </citation>
    <scope>NUCLEOTIDE SEQUENCE [LARGE SCALE GENOMIC DNA]</scope>
    <source>
        <strain evidence="3 4">DSM 5130</strain>
    </source>
</reference>
<keyword evidence="1" id="KW-0812">Transmembrane</keyword>
<keyword evidence="1" id="KW-1133">Transmembrane helix</keyword>
<dbReference type="InterPro" id="IPR021309">
    <property type="entry name" value="YgaP-like_TM"/>
</dbReference>
<sequence length="65" mass="7056">MHMNVGNIDRALRVIIGLALISQVFVGLHTPWGWIGLIPLATGVVGWCGLYTLLGIRTCPLDKQS</sequence>
<name>A0A1A6C8K6_9GAMM</name>
<evidence type="ECO:0000256" key="1">
    <source>
        <dbReference type="SAM" id="Phobius"/>
    </source>
</evidence>
<feature type="transmembrane region" description="Helical" evidence="1">
    <location>
        <begin position="34"/>
        <end position="56"/>
    </location>
</feature>
<keyword evidence="1" id="KW-0472">Membrane</keyword>
<dbReference type="RefSeq" id="WP_038086590.1">
    <property type="nucleotide sequence ID" value="NZ_JQSG02000001.1"/>
</dbReference>
<organism evidence="3 4">
    <name type="scientific">Acidihalobacter prosperus</name>
    <dbReference type="NCBI Taxonomy" id="160660"/>
    <lineage>
        <taxon>Bacteria</taxon>
        <taxon>Pseudomonadati</taxon>
        <taxon>Pseudomonadota</taxon>
        <taxon>Gammaproteobacteria</taxon>
        <taxon>Chromatiales</taxon>
        <taxon>Ectothiorhodospiraceae</taxon>
        <taxon>Acidihalobacter</taxon>
    </lineage>
</organism>
<evidence type="ECO:0000313" key="4">
    <source>
        <dbReference type="Proteomes" id="UP000029273"/>
    </source>
</evidence>
<protein>
    <submittedName>
        <fullName evidence="3">Membrane protein</fullName>
    </submittedName>
</protein>
<comment type="caution">
    <text evidence="3">The sequence shown here is derived from an EMBL/GenBank/DDBJ whole genome shotgun (WGS) entry which is preliminary data.</text>
</comment>
<dbReference type="Proteomes" id="UP000029273">
    <property type="component" value="Unassembled WGS sequence"/>
</dbReference>
<evidence type="ECO:0000313" key="3">
    <source>
        <dbReference type="EMBL" id="OBS10879.1"/>
    </source>
</evidence>
<gene>
    <name evidence="3" type="ORF">Thpro_020595</name>
</gene>
<accession>A0A1A6C8K6</accession>